<organism evidence="1 2">
    <name type="scientific">Jiangella anatolica</name>
    <dbReference type="NCBI Taxonomy" id="2670374"/>
    <lineage>
        <taxon>Bacteria</taxon>
        <taxon>Bacillati</taxon>
        <taxon>Actinomycetota</taxon>
        <taxon>Actinomycetes</taxon>
        <taxon>Jiangellales</taxon>
        <taxon>Jiangellaceae</taxon>
        <taxon>Jiangella</taxon>
    </lineage>
</organism>
<dbReference type="EMBL" id="POTW01000127">
    <property type="protein sequence ID" value="PZF79604.1"/>
    <property type="molecule type" value="Genomic_DNA"/>
</dbReference>
<proteinExistence type="predicted"/>
<sequence>MRSAIEGLLRTCVDLERQTEAAAAELPARVHRVTGQLAGVRLPPQVLDVAGLVQSVDGLGRQLEADLRERLADARQPYVAEIHALLGLLAPWHGVAALPPLVPATPDGDLRSHFPPGFARGYVDDLLATADTSRHLEPADALLVPVPSTDDMTAAWQAIREAFADAYAADGMALLTGSGCHAMQRHGPHITDKAQLARLLCLKDPAGDDTWQIVPSAEVSSGHRCGPVSGGFTSPRAMVRPLEAVLAAAGQRPGGIQELLDDNTASKAKAIALHVSAEVAGLRPGDASGYRGTGTTTRAMRDDWTAAREYGLAHGQVTVHGVPYDPLAAGDDPGVLIVFRRKKAGAPWRLVTYFPVDKPRPDTKRLEDLT</sequence>
<accession>A0A2W2BH23</accession>
<comment type="caution">
    <text evidence="1">The sequence shown here is derived from an EMBL/GenBank/DDBJ whole genome shotgun (WGS) entry which is preliminary data.</text>
</comment>
<name>A0A2W2BH23_9ACTN</name>
<evidence type="ECO:0000313" key="1">
    <source>
        <dbReference type="EMBL" id="PZF79604.1"/>
    </source>
</evidence>
<dbReference type="AlphaFoldDB" id="A0A2W2BH23"/>
<reference evidence="1 2" key="1">
    <citation type="submission" date="2018-01" db="EMBL/GenBank/DDBJ databases">
        <title>Draft genome sequence of Jiangella sp. GTF31.</title>
        <authorList>
            <person name="Sahin N."/>
            <person name="Ay H."/>
            <person name="Saygin H."/>
        </authorList>
    </citation>
    <scope>NUCLEOTIDE SEQUENCE [LARGE SCALE GENOMIC DNA]</scope>
    <source>
        <strain evidence="1 2">GTF31</strain>
    </source>
</reference>
<keyword evidence="2" id="KW-1185">Reference proteome</keyword>
<evidence type="ECO:0000313" key="2">
    <source>
        <dbReference type="Proteomes" id="UP000248764"/>
    </source>
</evidence>
<dbReference type="Proteomes" id="UP000248764">
    <property type="component" value="Unassembled WGS sequence"/>
</dbReference>
<gene>
    <name evidence="1" type="ORF">C1I92_30285</name>
</gene>
<protein>
    <submittedName>
        <fullName evidence="1">Uncharacterized protein</fullName>
    </submittedName>
</protein>